<accession>A0A9E7R181</accession>
<dbReference type="InterPro" id="IPR036388">
    <property type="entry name" value="WH-like_DNA-bd_sf"/>
</dbReference>
<keyword evidence="3" id="KW-0378">Hydrolase</keyword>
<feature type="region of interest" description="Disordered" evidence="1">
    <location>
        <begin position="88"/>
        <end position="120"/>
    </location>
</feature>
<dbReference type="Pfam" id="PF13391">
    <property type="entry name" value="HNH_2"/>
    <property type="match status" value="1"/>
</dbReference>
<dbReference type="Proteomes" id="UP001057580">
    <property type="component" value="Chromosome"/>
</dbReference>
<gene>
    <name evidence="3" type="ORF">N0B31_14825</name>
</gene>
<dbReference type="KEGG" id="ssai:N0B31_14825"/>
<feature type="compositionally biased region" description="Basic and acidic residues" evidence="1">
    <location>
        <begin position="88"/>
        <end position="104"/>
    </location>
</feature>
<dbReference type="REBASE" id="661298">
    <property type="entry name" value="Ssa35S2ORF14825P"/>
</dbReference>
<proteinExistence type="predicted"/>
<keyword evidence="4" id="KW-1185">Reference proteome</keyword>
<reference evidence="3" key="1">
    <citation type="submission" date="2022-09" db="EMBL/GenBank/DDBJ databases">
        <title>Diverse halophilic archaea isolated from saline environments.</title>
        <authorList>
            <person name="Cui H.-L."/>
        </authorList>
    </citation>
    <scope>NUCLEOTIDE SEQUENCE</scope>
    <source>
        <strain evidence="3">ZS-35-S2</strain>
    </source>
</reference>
<dbReference type="Gene3D" id="1.10.10.10">
    <property type="entry name" value="Winged helix-like DNA-binding domain superfamily/Winged helix DNA-binding domain"/>
    <property type="match status" value="1"/>
</dbReference>
<evidence type="ECO:0000256" key="1">
    <source>
        <dbReference type="SAM" id="MobiDB-lite"/>
    </source>
</evidence>
<dbReference type="AlphaFoldDB" id="A0A9E7R181"/>
<dbReference type="GeneID" id="74943721"/>
<dbReference type="InterPro" id="IPR041368">
    <property type="entry name" value="DRP_C"/>
</dbReference>
<name>A0A9E7R181_9EURY</name>
<dbReference type="SMART" id="SM00507">
    <property type="entry name" value="HNHc"/>
    <property type="match status" value="1"/>
</dbReference>
<dbReference type="RefSeq" id="WP_260592403.1">
    <property type="nucleotide sequence ID" value="NZ_CP104003.1"/>
</dbReference>
<evidence type="ECO:0000313" key="4">
    <source>
        <dbReference type="Proteomes" id="UP001057580"/>
    </source>
</evidence>
<protein>
    <submittedName>
        <fullName evidence="3">HNH endonuclease</fullName>
    </submittedName>
</protein>
<evidence type="ECO:0000313" key="3">
    <source>
        <dbReference type="EMBL" id="UWM53409.1"/>
    </source>
</evidence>
<organism evidence="3 4">
    <name type="scientific">Salinirubellus salinus</name>
    <dbReference type="NCBI Taxonomy" id="1364945"/>
    <lineage>
        <taxon>Archaea</taxon>
        <taxon>Methanobacteriati</taxon>
        <taxon>Methanobacteriota</taxon>
        <taxon>Stenosarchaea group</taxon>
        <taxon>Halobacteria</taxon>
        <taxon>Halobacteriales</taxon>
        <taxon>Natronomonadaceae</taxon>
        <taxon>Salinirubellus</taxon>
    </lineage>
</organism>
<dbReference type="GO" id="GO:0004519">
    <property type="term" value="F:endonuclease activity"/>
    <property type="evidence" value="ECO:0007669"/>
    <property type="project" value="UniProtKB-KW"/>
</dbReference>
<sequence length="241" mass="27065">MSEWRGVVRQGLAAYRARTGRDVIRLSEVYDAVLPASREAFPDNHNQRAKIRQILQQLRDRGEVDFLDDGKYTLDGLDEAKLSGESKAAVEEASQRSETADRVRQQSGGGASSEPARTQRIVDELVRDPSLVADLKALYDCTCQLCGARRKQGPDTRYAECHHVKPLGDPHRGPDTRPNLLVLCPDHHVDFDYGMVRVDPRSLAVDHAYDSSVHAELETRHEVGERFLTYHNDTIACEQFG</sequence>
<keyword evidence="3" id="KW-0540">Nuclease</keyword>
<dbReference type="EMBL" id="CP104003">
    <property type="protein sequence ID" value="UWM53409.1"/>
    <property type="molecule type" value="Genomic_DNA"/>
</dbReference>
<keyword evidence="3" id="KW-0255">Endonuclease</keyword>
<dbReference type="Pfam" id="PF17726">
    <property type="entry name" value="DpnI_C"/>
    <property type="match status" value="1"/>
</dbReference>
<feature type="domain" description="HNH nuclease" evidence="2">
    <location>
        <begin position="131"/>
        <end position="189"/>
    </location>
</feature>
<evidence type="ECO:0000259" key="2">
    <source>
        <dbReference type="SMART" id="SM00507"/>
    </source>
</evidence>
<dbReference type="InterPro" id="IPR003615">
    <property type="entry name" value="HNH_nuc"/>
</dbReference>